<reference evidence="6 7" key="2">
    <citation type="submission" date="2020-06" db="EMBL/GenBank/DDBJ databases">
        <title>Complete Genome Sequence of Clostridium muelleri sp. nov. P21T, an Acid-Alcohol Producing Acetogen Isolated from Old Hay.</title>
        <authorList>
            <person name="Duncan K.E."/>
            <person name="Tanner R.S."/>
        </authorList>
    </citation>
    <scope>NUCLEOTIDE SEQUENCE [LARGE SCALE GENOMIC DNA]</scope>
    <source>
        <strain evidence="6 7">P21</strain>
    </source>
</reference>
<dbReference type="PROSITE" id="PS50123">
    <property type="entry name" value="CHER"/>
    <property type="match status" value="1"/>
</dbReference>
<dbReference type="Gene3D" id="3.40.50.150">
    <property type="entry name" value="Vaccinia Virus protein VP39"/>
    <property type="match status" value="1"/>
</dbReference>
<proteinExistence type="predicted"/>
<keyword evidence="3" id="KW-0949">S-adenosyl-L-methionine</keyword>
<protein>
    <recommendedName>
        <fullName evidence="5">CheR-type methyltransferase domain-containing protein</fullName>
    </recommendedName>
</protein>
<dbReference type="InterPro" id="IPR000780">
    <property type="entry name" value="CheR_MeTrfase"/>
</dbReference>
<evidence type="ECO:0000256" key="4">
    <source>
        <dbReference type="PROSITE-ProRule" id="PRU00339"/>
    </source>
</evidence>
<dbReference type="Pfam" id="PF01739">
    <property type="entry name" value="CheR"/>
    <property type="match status" value="1"/>
</dbReference>
<dbReference type="PANTHER" id="PTHR24422">
    <property type="entry name" value="CHEMOTAXIS PROTEIN METHYLTRANSFERASE"/>
    <property type="match status" value="1"/>
</dbReference>
<evidence type="ECO:0000256" key="1">
    <source>
        <dbReference type="ARBA" id="ARBA00022603"/>
    </source>
</evidence>
<dbReference type="EMBL" id="JABBNI010000025">
    <property type="protein sequence ID" value="NMM63677.1"/>
    <property type="molecule type" value="Genomic_DNA"/>
</dbReference>
<dbReference type="SMART" id="SM00028">
    <property type="entry name" value="TPR"/>
    <property type="match status" value="3"/>
</dbReference>
<evidence type="ECO:0000313" key="7">
    <source>
        <dbReference type="Proteomes" id="UP000537131"/>
    </source>
</evidence>
<dbReference type="SUPFAM" id="SSF53335">
    <property type="entry name" value="S-adenosyl-L-methionine-dependent methyltransferases"/>
    <property type="match status" value="1"/>
</dbReference>
<gene>
    <name evidence="6" type="ORF">HBE96_13540</name>
</gene>
<keyword evidence="7" id="KW-1185">Reference proteome</keyword>
<evidence type="ECO:0000313" key="6">
    <source>
        <dbReference type="EMBL" id="NMM63677.1"/>
    </source>
</evidence>
<organism evidence="6 7">
    <name type="scientific">Clostridium muellerianum</name>
    <dbReference type="NCBI Taxonomy" id="2716538"/>
    <lineage>
        <taxon>Bacteria</taxon>
        <taxon>Bacillati</taxon>
        <taxon>Bacillota</taxon>
        <taxon>Clostridia</taxon>
        <taxon>Eubacteriales</taxon>
        <taxon>Clostridiaceae</taxon>
        <taxon>Clostridium</taxon>
    </lineage>
</organism>
<dbReference type="InterPro" id="IPR011990">
    <property type="entry name" value="TPR-like_helical_dom_sf"/>
</dbReference>
<dbReference type="RefSeq" id="WP_169298267.1">
    <property type="nucleotide sequence ID" value="NZ_JABBNI010000025.1"/>
</dbReference>
<dbReference type="GO" id="GO:0032259">
    <property type="term" value="P:methylation"/>
    <property type="evidence" value="ECO:0007669"/>
    <property type="project" value="UniProtKB-KW"/>
</dbReference>
<feature type="repeat" description="TPR" evidence="4">
    <location>
        <begin position="404"/>
        <end position="437"/>
    </location>
</feature>
<dbReference type="InterPro" id="IPR019734">
    <property type="entry name" value="TPR_rpt"/>
</dbReference>
<comment type="caution">
    <text evidence="6">The sequence shown here is derived from an EMBL/GenBank/DDBJ whole genome shotgun (WGS) entry which is preliminary data.</text>
</comment>
<evidence type="ECO:0000259" key="5">
    <source>
        <dbReference type="PROSITE" id="PS50123"/>
    </source>
</evidence>
<dbReference type="InterPro" id="IPR029063">
    <property type="entry name" value="SAM-dependent_MTases_sf"/>
</dbReference>
<dbReference type="SMART" id="SM00138">
    <property type="entry name" value="MeTrc"/>
    <property type="match status" value="1"/>
</dbReference>
<dbReference type="PANTHER" id="PTHR24422:SF19">
    <property type="entry name" value="CHEMOTAXIS PROTEIN METHYLTRANSFERASE"/>
    <property type="match status" value="1"/>
</dbReference>
<dbReference type="SUPFAM" id="SSF48452">
    <property type="entry name" value="TPR-like"/>
    <property type="match status" value="1"/>
</dbReference>
<dbReference type="PROSITE" id="PS50005">
    <property type="entry name" value="TPR"/>
    <property type="match status" value="1"/>
</dbReference>
<name>A0A7Y0HPF9_9CLOT</name>
<accession>A0A7Y0HPF9</accession>
<dbReference type="Gene3D" id="1.25.40.10">
    <property type="entry name" value="Tetratricopeptide repeat domain"/>
    <property type="match status" value="1"/>
</dbReference>
<dbReference type="InterPro" id="IPR022642">
    <property type="entry name" value="CheR_C"/>
</dbReference>
<keyword evidence="2" id="KW-0808">Transferase</keyword>
<keyword evidence="4" id="KW-0802">TPR repeat</keyword>
<dbReference type="PRINTS" id="PR00996">
    <property type="entry name" value="CHERMTFRASE"/>
</dbReference>
<dbReference type="InterPro" id="IPR050903">
    <property type="entry name" value="Bact_Chemotaxis_MeTrfase"/>
</dbReference>
<evidence type="ECO:0000256" key="3">
    <source>
        <dbReference type="ARBA" id="ARBA00022691"/>
    </source>
</evidence>
<sequence>MNDDISNSVLEQANNFIEKKFGIYFSKKMTKNLLRILYNIAKQKNIEIEEYINSMILNRLSQKELEYLITNITIGETYFFRDKKLFEIARDKILTNVVERKHSSKTLKIWSAGCATGEEAFSIAIMLKEAISDYENWNVEIIATDINDNFLKKARNGIYGEWSFRGTSESFKKKYFDKINNNEYKIKDSILKLVKFHNLNLVNSTYYLDNEFINGVDIIFCRNVLIYFNKHRAQEIIGRFYKSLSSGGWLIVAPAENMYVNDTSFNAVNIDGAFLYSKNTEVKKWEEITCKKNALENFLLNSEINNYNILKNNLVSFSEKVGTPINSYKKEVKTTVKQLKDLCQLLANEGKLQEALECCKKIICQDKINPENYYLLATIQEEKGNITEAIISLKKTIYLDSNFIMAYFNLGNLNLKQQKFKEAFKNFQISLILLENFNEEDIVPHSEKTTAGMLKQVIENIKFKGELYGEM</sequence>
<dbReference type="Proteomes" id="UP000537131">
    <property type="component" value="Unassembled WGS sequence"/>
</dbReference>
<dbReference type="Pfam" id="PF13181">
    <property type="entry name" value="TPR_8"/>
    <property type="match status" value="1"/>
</dbReference>
<keyword evidence="1" id="KW-0489">Methyltransferase</keyword>
<reference evidence="6 7" key="1">
    <citation type="submission" date="2020-04" db="EMBL/GenBank/DDBJ databases">
        <authorList>
            <person name="Doyle D.A."/>
        </authorList>
    </citation>
    <scope>NUCLEOTIDE SEQUENCE [LARGE SCALE GENOMIC DNA]</scope>
    <source>
        <strain evidence="6 7">P21</strain>
    </source>
</reference>
<dbReference type="AlphaFoldDB" id="A0A7Y0HPF9"/>
<evidence type="ECO:0000256" key="2">
    <source>
        <dbReference type="ARBA" id="ARBA00022679"/>
    </source>
</evidence>
<feature type="domain" description="CheR-type methyltransferase" evidence="5">
    <location>
        <begin position="1"/>
        <end position="281"/>
    </location>
</feature>
<dbReference type="GO" id="GO:0008757">
    <property type="term" value="F:S-adenosylmethionine-dependent methyltransferase activity"/>
    <property type="evidence" value="ECO:0007669"/>
    <property type="project" value="InterPro"/>
</dbReference>